<evidence type="ECO:0000256" key="5">
    <source>
        <dbReference type="ARBA" id="ARBA00022840"/>
    </source>
</evidence>
<evidence type="ECO:0000256" key="9">
    <source>
        <dbReference type="ARBA" id="ARBA00023271"/>
    </source>
</evidence>
<evidence type="ECO:0000256" key="10">
    <source>
        <dbReference type="RuleBase" id="RU003651"/>
    </source>
</evidence>
<sequence length="590" mass="64979">MYRWSSTIMAAATAGSAAIAVGSPIALAEKGPPPQFDPEALERGAKALREINSSTHAKSVFELTKKQEETKLQESKTKEAESLHAARHMEVEKEKIHWEEMRKTQQQQAQTKAQLARYEDELARKRGEAEGEATRQRNAEMVAMQEESSKRTEIERRLVEEQVQAERVRGEQQRAEIERETLRQKALFEADGRIKESRENEDVHRRQMLLRLAEERDTALESINATFKNLGAGLNDLVTDQNKLMTVIGGASLLALGVYSSREGTRVAARLLERWIGQPTLVRETSRRSFSSLLPTMARGSATSATTALSSKGLGEVVLEPKLDERVRQLAAGTANWKRHNSPFRNALFYGPPGTGKTLAARRLAQFSGLDYAVMTGGDVAPLGGAAVTQLHELFDWAQTSNKGMLLFIDEADAFLGTRSKEGGGKSEGVRAALNALLSRTGDQSKNISLILATNRPSDLDAAVCDRMDELLEFPSPGVQERQRIFTSHLVRYLHEPKQPTGFMSRFSTPADPDAAAILSASGLTDEHLKKVAEKTQGFSGRELAKLAASVQGAVFGEFEVALTPEILADVVDTKVKEHATRTALMTKKY</sequence>
<dbReference type="InterPro" id="IPR003593">
    <property type="entry name" value="AAA+_ATPase"/>
</dbReference>
<evidence type="ECO:0000256" key="7">
    <source>
        <dbReference type="ARBA" id="ARBA00023128"/>
    </source>
</evidence>
<dbReference type="PANTHER" id="PTHR23075">
    <property type="entry name" value="PUTATIVE ATP-ASE"/>
    <property type="match status" value="1"/>
</dbReference>
<name>A0AAE0G786_9CHLO</name>
<dbReference type="Proteomes" id="UP001190700">
    <property type="component" value="Unassembled WGS sequence"/>
</dbReference>
<keyword evidence="9" id="KW-1135">Mitochondrion nucleoid</keyword>
<accession>A0AAE0G786</accession>
<evidence type="ECO:0000256" key="1">
    <source>
        <dbReference type="ARBA" id="ARBA00004273"/>
    </source>
</evidence>
<dbReference type="GO" id="GO:0016887">
    <property type="term" value="F:ATP hydrolysis activity"/>
    <property type="evidence" value="ECO:0007669"/>
    <property type="project" value="InterPro"/>
</dbReference>
<evidence type="ECO:0000256" key="3">
    <source>
        <dbReference type="ARBA" id="ARBA00022741"/>
    </source>
</evidence>
<dbReference type="PROSITE" id="PS00674">
    <property type="entry name" value="AAA"/>
    <property type="match status" value="1"/>
</dbReference>
<dbReference type="InterPro" id="IPR003959">
    <property type="entry name" value="ATPase_AAA_core"/>
</dbReference>
<keyword evidence="14" id="KW-1185">Reference proteome</keyword>
<comment type="similarity">
    <text evidence="10">Belongs to the AAA ATPase family.</text>
</comment>
<dbReference type="SUPFAM" id="SSF52540">
    <property type="entry name" value="P-loop containing nucleoside triphosphate hydrolases"/>
    <property type="match status" value="1"/>
</dbReference>
<evidence type="ECO:0000313" key="13">
    <source>
        <dbReference type="EMBL" id="KAK3272595.1"/>
    </source>
</evidence>
<dbReference type="PANTHER" id="PTHR23075:SF0">
    <property type="entry name" value="ATPASE FAMILY AAA DOMAIN-CONTAINING PROTEIN 3"/>
    <property type="match status" value="1"/>
</dbReference>
<keyword evidence="3 10" id="KW-0547">Nucleotide-binding</keyword>
<dbReference type="Pfam" id="PF00004">
    <property type="entry name" value="AAA"/>
    <property type="match status" value="1"/>
</dbReference>
<dbReference type="GO" id="GO:0042645">
    <property type="term" value="C:mitochondrial nucleoid"/>
    <property type="evidence" value="ECO:0007669"/>
    <property type="project" value="UniProtKB-SubCell"/>
</dbReference>
<dbReference type="GO" id="GO:0005743">
    <property type="term" value="C:mitochondrial inner membrane"/>
    <property type="evidence" value="ECO:0007669"/>
    <property type="project" value="UniProtKB-SubCell"/>
</dbReference>
<evidence type="ECO:0000256" key="2">
    <source>
        <dbReference type="ARBA" id="ARBA00004436"/>
    </source>
</evidence>
<dbReference type="InterPro" id="IPR003960">
    <property type="entry name" value="ATPase_AAA_CS"/>
</dbReference>
<evidence type="ECO:0000256" key="8">
    <source>
        <dbReference type="ARBA" id="ARBA00023136"/>
    </source>
</evidence>
<feature type="domain" description="AAA+ ATPase" evidence="12">
    <location>
        <begin position="343"/>
        <end position="474"/>
    </location>
</feature>
<keyword evidence="6 11" id="KW-0175">Coiled coil</keyword>
<dbReference type="GO" id="GO:0007005">
    <property type="term" value="P:mitochondrion organization"/>
    <property type="evidence" value="ECO:0007669"/>
    <property type="project" value="TreeGrafter"/>
</dbReference>
<keyword evidence="7" id="KW-0496">Mitochondrion</keyword>
<dbReference type="InterPro" id="IPR027417">
    <property type="entry name" value="P-loop_NTPase"/>
</dbReference>
<dbReference type="AlphaFoldDB" id="A0AAE0G786"/>
<feature type="coiled-coil region" evidence="11">
    <location>
        <begin position="101"/>
        <end position="185"/>
    </location>
</feature>
<organism evidence="13 14">
    <name type="scientific">Cymbomonas tetramitiformis</name>
    <dbReference type="NCBI Taxonomy" id="36881"/>
    <lineage>
        <taxon>Eukaryota</taxon>
        <taxon>Viridiplantae</taxon>
        <taxon>Chlorophyta</taxon>
        <taxon>Pyramimonadophyceae</taxon>
        <taxon>Pyramimonadales</taxon>
        <taxon>Pyramimonadaceae</taxon>
        <taxon>Cymbomonas</taxon>
    </lineage>
</organism>
<keyword evidence="4" id="KW-0999">Mitochondrion inner membrane</keyword>
<keyword evidence="5 10" id="KW-0067">ATP-binding</keyword>
<evidence type="ECO:0000256" key="4">
    <source>
        <dbReference type="ARBA" id="ARBA00022792"/>
    </source>
</evidence>
<dbReference type="EMBL" id="LGRX02008884">
    <property type="protein sequence ID" value="KAK3272595.1"/>
    <property type="molecule type" value="Genomic_DNA"/>
</dbReference>
<dbReference type="Pfam" id="PF12037">
    <property type="entry name" value="ATAD3_N"/>
    <property type="match status" value="1"/>
</dbReference>
<evidence type="ECO:0000256" key="11">
    <source>
        <dbReference type="SAM" id="Coils"/>
    </source>
</evidence>
<proteinExistence type="inferred from homology"/>
<keyword evidence="8" id="KW-0472">Membrane</keyword>
<dbReference type="SMART" id="SM00382">
    <property type="entry name" value="AAA"/>
    <property type="match status" value="1"/>
</dbReference>
<evidence type="ECO:0000313" key="14">
    <source>
        <dbReference type="Proteomes" id="UP001190700"/>
    </source>
</evidence>
<comment type="subcellular location">
    <subcellularLocation>
        <location evidence="1">Mitochondrion inner membrane</location>
    </subcellularLocation>
    <subcellularLocation>
        <location evidence="2">Mitochondrion matrix</location>
        <location evidence="2">Mitochondrion nucleoid</location>
    </subcellularLocation>
</comment>
<comment type="caution">
    <text evidence="13">The sequence shown here is derived from an EMBL/GenBank/DDBJ whole genome shotgun (WGS) entry which is preliminary data.</text>
</comment>
<dbReference type="GO" id="GO:0005524">
    <property type="term" value="F:ATP binding"/>
    <property type="evidence" value="ECO:0007669"/>
    <property type="project" value="UniProtKB-KW"/>
</dbReference>
<evidence type="ECO:0000259" key="12">
    <source>
        <dbReference type="SMART" id="SM00382"/>
    </source>
</evidence>
<dbReference type="Gene3D" id="3.40.50.300">
    <property type="entry name" value="P-loop containing nucleotide triphosphate hydrolases"/>
    <property type="match status" value="1"/>
</dbReference>
<protein>
    <recommendedName>
        <fullName evidence="12">AAA+ ATPase domain-containing protein</fullName>
    </recommendedName>
</protein>
<reference evidence="13 14" key="1">
    <citation type="journal article" date="2015" name="Genome Biol. Evol.">
        <title>Comparative Genomics of a Bacterivorous Green Alga Reveals Evolutionary Causalities and Consequences of Phago-Mixotrophic Mode of Nutrition.</title>
        <authorList>
            <person name="Burns J.A."/>
            <person name="Paasch A."/>
            <person name="Narechania A."/>
            <person name="Kim E."/>
        </authorList>
    </citation>
    <scope>NUCLEOTIDE SEQUENCE [LARGE SCALE GENOMIC DNA]</scope>
    <source>
        <strain evidence="13 14">PLY_AMNH</strain>
    </source>
</reference>
<dbReference type="InterPro" id="IPR021911">
    <property type="entry name" value="ATAD3_N"/>
</dbReference>
<dbReference type="GO" id="GO:0008270">
    <property type="term" value="F:zinc ion binding"/>
    <property type="evidence" value="ECO:0007669"/>
    <property type="project" value="TreeGrafter"/>
</dbReference>
<evidence type="ECO:0000256" key="6">
    <source>
        <dbReference type="ARBA" id="ARBA00023054"/>
    </source>
</evidence>
<gene>
    <name evidence="13" type="ORF">CYMTET_19123</name>
</gene>